<gene>
    <name evidence="1" type="ORF">L9S41_09960</name>
</gene>
<keyword evidence="2" id="KW-1185">Reference proteome</keyword>
<evidence type="ECO:0000313" key="1">
    <source>
        <dbReference type="EMBL" id="UWZ78025.1"/>
    </source>
</evidence>
<dbReference type="Proteomes" id="UP001060414">
    <property type="component" value="Chromosome"/>
</dbReference>
<sequence>MLEKPLVFVVHGMGAHPPHWSANFIKTLEDAAGQYAFFQDQPLGERVEFFEVGYDRIFRDTLAAWEDNARRILQLAAPMDREMVEKALGWMEGLAEEQDNFLWTHVADVALWKLAPYLKKMVKTEVAAQMTTRIRERLEQSAVKDVPCAVIAHSLGTAVSMETLCDLARGGWTEGEQGFDPRFFRFESLHMLANVSKILEAPNYPVYTGPVRPGPAGDAESYCRHYYNYHHQLDPFTQVRCFRPDWDARFYHDKKVSHLHALNVHGMEHFALNPLVHICILRSLCGYRCISGAEERAALAGFAQVKGLSKAKIDELKEHSRQAEEALGESPDVIDLLKGLALFFRGLGG</sequence>
<evidence type="ECO:0008006" key="3">
    <source>
        <dbReference type="Google" id="ProtNLM"/>
    </source>
</evidence>
<protein>
    <recommendedName>
        <fullName evidence="3">Alpha/beta hydrolase</fullName>
    </recommendedName>
</protein>
<reference evidence="1" key="1">
    <citation type="journal article" date="2022" name="Environ. Microbiol.">
        <title>Geoalkalibacter halelectricus SAP #1 sp. nov. possessing extracellular electron transfer and mineral#reducing capabilities from a haloalkaline environment.</title>
        <authorList>
            <person name="Yadav S."/>
            <person name="Singh R."/>
            <person name="Sundharam S.S."/>
            <person name="Chaudhary S."/>
            <person name="Krishnamurthi S."/>
            <person name="Patil S.A."/>
        </authorList>
    </citation>
    <scope>NUCLEOTIDE SEQUENCE</scope>
    <source>
        <strain evidence="1">SAP-1</strain>
    </source>
</reference>
<name>A0ABY5ZJR7_9BACT</name>
<dbReference type="EMBL" id="CP092109">
    <property type="protein sequence ID" value="UWZ78025.1"/>
    <property type="molecule type" value="Genomic_DNA"/>
</dbReference>
<organism evidence="1 2">
    <name type="scientific">Geoalkalibacter halelectricus</name>
    <dbReference type="NCBI Taxonomy" id="2847045"/>
    <lineage>
        <taxon>Bacteria</taxon>
        <taxon>Pseudomonadati</taxon>
        <taxon>Thermodesulfobacteriota</taxon>
        <taxon>Desulfuromonadia</taxon>
        <taxon>Desulfuromonadales</taxon>
        <taxon>Geoalkalibacteraceae</taxon>
        <taxon>Geoalkalibacter</taxon>
    </lineage>
</organism>
<dbReference type="RefSeq" id="WP_260746373.1">
    <property type="nucleotide sequence ID" value="NZ_CP092109.1"/>
</dbReference>
<dbReference type="SUPFAM" id="SSF53474">
    <property type="entry name" value="alpha/beta-Hydrolases"/>
    <property type="match status" value="1"/>
</dbReference>
<dbReference type="InterPro" id="IPR029058">
    <property type="entry name" value="AB_hydrolase_fold"/>
</dbReference>
<evidence type="ECO:0000313" key="2">
    <source>
        <dbReference type="Proteomes" id="UP001060414"/>
    </source>
</evidence>
<proteinExistence type="predicted"/>
<accession>A0ABY5ZJR7</accession>